<feature type="domain" description="ABC3 transporter permease C-terminal" evidence="8">
    <location>
        <begin position="721"/>
        <end position="838"/>
    </location>
</feature>
<feature type="transmembrane region" description="Helical" evidence="7">
    <location>
        <begin position="348"/>
        <end position="372"/>
    </location>
</feature>
<evidence type="ECO:0000256" key="2">
    <source>
        <dbReference type="ARBA" id="ARBA00022475"/>
    </source>
</evidence>
<dbReference type="GO" id="GO:0005886">
    <property type="term" value="C:plasma membrane"/>
    <property type="evidence" value="ECO:0007669"/>
    <property type="project" value="UniProtKB-SubCell"/>
</dbReference>
<feature type="transmembrane region" description="Helical" evidence="7">
    <location>
        <begin position="714"/>
        <end position="742"/>
    </location>
</feature>
<comment type="similarity">
    <text evidence="6">Belongs to the ABC-4 integral membrane protein family.</text>
</comment>
<sequence length="845" mass="84728">MLRLTLAQMRRSLGRLTAAAIAIAIGTGFVAATLLTGNVITRSSYDSVTASLAKADLVLTGDASGRLDAIRAVPGVAAADPVVRGGVELSNGGSRSWQLAVPVASSPSLSTLTIADGTAPSAVDEIALPADAAERIKARIGGTVTATYWTWDEADGTDTQHEVTLTVTGITSDPGGAWTGYGGAAMGTLDAVVLWSGDTESGLGSNGVLVRTAPDAPSTVRAALADAAPGARVLTRDEAAQERIEELGGGENFLVAAVLGFAAIALVVAGLVIANTFQVIVAQRTRTLALLRCVGAVRSQLRRSVLLEAGILGLAASAVGVVLGTGVAQGALSVLRNVQTEMPLPRVVPMSAAVVIAPLVVGVVVTVLAALVPARAATQVSPVAALRPMDAPAVATRAGKVRLGVALLLGLGGTAGLVLAVAGSLLTRSGTMLWLALGILSGAVSFIGILVGAVFWVPRTVALVGRLLGSAGPAARLAAANTVRNPRRTAATSTALLIGVTLVALMSTGAASARLSMSAELDEQYQVDIAVTPASGTALEAGTLAAVADVPGVERAVDVPTAPVTVGDSWFTAHSLTPEVVAVLHDDSVAEAVTDSNVVVPQSVAAGESGSASTAMVSRLDPETSEPVAGGTPTQLDVTVLASSTFADAFLAPRTFAALGGGDVPTTTVWARIASDADAAAVVDEVREALGDASVIVESPVSSRLQFEQVIDTLLAIVVALLGVAVVIALVGVANTLSLSVIERRRESATLRAIGLTRRRLRLSLATEGVLISGVGGVLGAVIGVLYGWAGAAVVFGGLGSAELAVPWRDLGIILVVALGAGLLASVLPARSAVRTPPVAALAVE</sequence>
<keyword evidence="2" id="KW-1003">Cell membrane</keyword>
<keyword evidence="3 7" id="KW-0812">Transmembrane</keyword>
<protein>
    <recommendedName>
        <fullName evidence="8">ABC3 transporter permease C-terminal domain-containing protein</fullName>
    </recommendedName>
</protein>
<keyword evidence="4 7" id="KW-1133">Transmembrane helix</keyword>
<evidence type="ECO:0000259" key="8">
    <source>
        <dbReference type="Pfam" id="PF02687"/>
    </source>
</evidence>
<feature type="transmembrane region" description="Helical" evidence="7">
    <location>
        <begin position="432"/>
        <end position="457"/>
    </location>
</feature>
<keyword evidence="10" id="KW-1185">Reference proteome</keyword>
<accession>F8A0V7</accession>
<evidence type="ECO:0000313" key="9">
    <source>
        <dbReference type="EMBL" id="AEI11579.1"/>
    </source>
</evidence>
<reference evidence="10" key="1">
    <citation type="submission" date="2011-04" db="EMBL/GenBank/DDBJ databases">
        <title>Complete sequence of Cellvibrio gilvus ATCC 13127.</title>
        <authorList>
            <person name="Lucas S."/>
            <person name="Han J."/>
            <person name="Lapidus A."/>
            <person name="Cheng J.-F."/>
            <person name="Goodwin L."/>
            <person name="Pitluck S."/>
            <person name="Peters L."/>
            <person name="Munk A."/>
            <person name="Detter J.C."/>
            <person name="Han C."/>
            <person name="Tapia R."/>
            <person name="Land M."/>
            <person name="Hauser L."/>
            <person name="Kyrpides N."/>
            <person name="Ivanova N."/>
            <person name="Ovchinnikova G."/>
            <person name="Pagani I."/>
            <person name="Mead D."/>
            <person name="Brumm P."/>
            <person name="Woyke T."/>
        </authorList>
    </citation>
    <scope>NUCLEOTIDE SEQUENCE [LARGE SCALE GENOMIC DNA]</scope>
    <source>
        <strain evidence="10">ATCC 13127 / NRRL B-14078</strain>
    </source>
</reference>
<dbReference type="InterPro" id="IPR003838">
    <property type="entry name" value="ABC3_permease_C"/>
</dbReference>
<dbReference type="EMBL" id="CP002665">
    <property type="protein sequence ID" value="AEI11579.1"/>
    <property type="molecule type" value="Genomic_DNA"/>
</dbReference>
<feature type="transmembrane region" description="Helical" evidence="7">
    <location>
        <begin position="253"/>
        <end position="277"/>
    </location>
</feature>
<keyword evidence="5 7" id="KW-0472">Membrane</keyword>
<dbReference type="OrthoDB" id="9780560at2"/>
<dbReference type="Pfam" id="PF02687">
    <property type="entry name" value="FtsX"/>
    <property type="match status" value="2"/>
</dbReference>
<feature type="domain" description="ABC3 transporter permease C-terminal" evidence="8">
    <location>
        <begin position="261"/>
        <end position="382"/>
    </location>
</feature>
<dbReference type="PANTHER" id="PTHR30572">
    <property type="entry name" value="MEMBRANE COMPONENT OF TRANSPORTER-RELATED"/>
    <property type="match status" value="1"/>
</dbReference>
<dbReference type="PANTHER" id="PTHR30572:SF4">
    <property type="entry name" value="ABC TRANSPORTER PERMEASE YTRF"/>
    <property type="match status" value="1"/>
</dbReference>
<organism evidence="9 10">
    <name type="scientific">Cellulomonas gilvus (strain ATCC 13127 / NRRL B-14078)</name>
    <name type="common">Cellvibrio gilvus</name>
    <dbReference type="NCBI Taxonomy" id="593907"/>
    <lineage>
        <taxon>Bacteria</taxon>
        <taxon>Bacillati</taxon>
        <taxon>Actinomycetota</taxon>
        <taxon>Actinomycetes</taxon>
        <taxon>Micrococcales</taxon>
        <taxon>Cellulomonadaceae</taxon>
        <taxon>Cellulomonas</taxon>
    </lineage>
</organism>
<dbReference type="InterPro" id="IPR050250">
    <property type="entry name" value="Macrolide_Exporter_MacB"/>
</dbReference>
<evidence type="ECO:0000256" key="3">
    <source>
        <dbReference type="ARBA" id="ARBA00022692"/>
    </source>
</evidence>
<dbReference type="KEGG" id="cga:Celgi_1060"/>
<name>F8A0V7_CELGA</name>
<gene>
    <name evidence="9" type="ordered locus">Celgi_1060</name>
</gene>
<evidence type="ECO:0000256" key="1">
    <source>
        <dbReference type="ARBA" id="ARBA00004651"/>
    </source>
</evidence>
<evidence type="ECO:0000256" key="5">
    <source>
        <dbReference type="ARBA" id="ARBA00023136"/>
    </source>
</evidence>
<feature type="transmembrane region" description="Helical" evidence="7">
    <location>
        <begin position="763"/>
        <end position="790"/>
    </location>
</feature>
<evidence type="ECO:0000256" key="6">
    <source>
        <dbReference type="ARBA" id="ARBA00038076"/>
    </source>
</evidence>
<feature type="transmembrane region" description="Helical" evidence="7">
    <location>
        <begin position="810"/>
        <end position="828"/>
    </location>
</feature>
<feature type="transmembrane region" description="Helical" evidence="7">
    <location>
        <begin position="305"/>
        <end position="328"/>
    </location>
</feature>
<comment type="subcellular location">
    <subcellularLocation>
        <location evidence="1">Cell membrane</location>
        <topology evidence="1">Multi-pass membrane protein</topology>
    </subcellularLocation>
</comment>
<dbReference type="GO" id="GO:0022857">
    <property type="term" value="F:transmembrane transporter activity"/>
    <property type="evidence" value="ECO:0007669"/>
    <property type="project" value="TreeGrafter"/>
</dbReference>
<dbReference type="RefSeq" id="WP_013883098.1">
    <property type="nucleotide sequence ID" value="NC_015671.1"/>
</dbReference>
<dbReference type="AlphaFoldDB" id="F8A0V7"/>
<evidence type="ECO:0000313" key="10">
    <source>
        <dbReference type="Proteomes" id="UP000000485"/>
    </source>
</evidence>
<dbReference type="eggNOG" id="COG3127">
    <property type="taxonomic scope" value="Bacteria"/>
</dbReference>
<evidence type="ECO:0000256" key="4">
    <source>
        <dbReference type="ARBA" id="ARBA00022989"/>
    </source>
</evidence>
<dbReference type="HOGENOM" id="CLU_012341_1_0_11"/>
<evidence type="ECO:0000256" key="7">
    <source>
        <dbReference type="SAM" id="Phobius"/>
    </source>
</evidence>
<feature type="transmembrane region" description="Helical" evidence="7">
    <location>
        <begin position="494"/>
        <end position="513"/>
    </location>
</feature>
<feature type="transmembrane region" description="Helical" evidence="7">
    <location>
        <begin position="405"/>
        <end position="426"/>
    </location>
</feature>
<dbReference type="STRING" id="593907.Celgi_1060"/>
<proteinExistence type="inferred from homology"/>
<dbReference type="Proteomes" id="UP000000485">
    <property type="component" value="Chromosome"/>
</dbReference>